<dbReference type="SUPFAM" id="SSF50685">
    <property type="entry name" value="Barwin-like endoglucanases"/>
    <property type="match status" value="1"/>
</dbReference>
<dbReference type="InterPro" id="IPR011098">
    <property type="entry name" value="G5_dom"/>
</dbReference>
<dbReference type="InterPro" id="IPR036908">
    <property type="entry name" value="RlpA-like_sf"/>
</dbReference>
<dbReference type="InterPro" id="IPR051933">
    <property type="entry name" value="Resuscitation_pf_RpfB"/>
</dbReference>
<dbReference type="Proteomes" id="UP000235589">
    <property type="component" value="Chromosome"/>
</dbReference>
<protein>
    <submittedName>
        <fullName evidence="4">3D domain-containing protein</fullName>
    </submittedName>
</protein>
<dbReference type="CDD" id="cd14667">
    <property type="entry name" value="3D_containing_proteins"/>
    <property type="match status" value="1"/>
</dbReference>
<evidence type="ECO:0000313" key="4">
    <source>
        <dbReference type="EMBL" id="AUO19505.1"/>
    </source>
</evidence>
<dbReference type="GO" id="GO:0009254">
    <property type="term" value="P:peptidoglycan turnover"/>
    <property type="evidence" value="ECO:0007669"/>
    <property type="project" value="InterPro"/>
</dbReference>
<proteinExistence type="predicted"/>
<evidence type="ECO:0000259" key="3">
    <source>
        <dbReference type="PROSITE" id="PS51109"/>
    </source>
</evidence>
<dbReference type="GeneID" id="98062743"/>
<dbReference type="PANTHER" id="PTHR39160:SF4">
    <property type="entry name" value="RESUSCITATION-PROMOTING FACTOR RPFB"/>
    <property type="match status" value="1"/>
</dbReference>
<dbReference type="PANTHER" id="PTHR39160">
    <property type="entry name" value="CELL WALL-BINDING PROTEIN YOCH"/>
    <property type="match status" value="1"/>
</dbReference>
<accession>A0A2K9P2L8</accession>
<dbReference type="PROSITE" id="PS51109">
    <property type="entry name" value="G5"/>
    <property type="match status" value="1"/>
</dbReference>
<evidence type="ECO:0000256" key="2">
    <source>
        <dbReference type="SAM" id="SignalP"/>
    </source>
</evidence>
<dbReference type="OrthoDB" id="9798935at2"/>
<dbReference type="RefSeq" id="WP_102365708.1">
    <property type="nucleotide sequence ID" value="NZ_CP020991.1"/>
</dbReference>
<name>A0A2K9P2L8_9FIRM</name>
<dbReference type="Pfam" id="PF07501">
    <property type="entry name" value="G5"/>
    <property type="match status" value="1"/>
</dbReference>
<feature type="signal peptide" evidence="2">
    <location>
        <begin position="1"/>
        <end position="36"/>
    </location>
</feature>
<keyword evidence="1 2" id="KW-0732">Signal</keyword>
<dbReference type="Pfam" id="PF06725">
    <property type="entry name" value="3D"/>
    <property type="match status" value="1"/>
</dbReference>
<dbReference type="GO" id="GO:0004553">
    <property type="term" value="F:hydrolase activity, hydrolyzing O-glycosyl compounds"/>
    <property type="evidence" value="ECO:0007669"/>
    <property type="project" value="InterPro"/>
</dbReference>
<dbReference type="Gene3D" id="2.40.40.10">
    <property type="entry name" value="RlpA-like domain"/>
    <property type="match status" value="1"/>
</dbReference>
<dbReference type="GO" id="GO:0019867">
    <property type="term" value="C:outer membrane"/>
    <property type="evidence" value="ECO:0007669"/>
    <property type="project" value="InterPro"/>
</dbReference>
<dbReference type="InterPro" id="IPR007137">
    <property type="entry name" value="DUF348"/>
</dbReference>
<dbReference type="AlphaFoldDB" id="A0A2K9P2L8"/>
<dbReference type="Pfam" id="PF03990">
    <property type="entry name" value="DUF348"/>
    <property type="match status" value="2"/>
</dbReference>
<feature type="domain" description="G5" evidence="3">
    <location>
        <begin position="149"/>
        <end position="229"/>
    </location>
</feature>
<organism evidence="4 5">
    <name type="scientific">Monoglobus pectinilyticus</name>
    <dbReference type="NCBI Taxonomy" id="1981510"/>
    <lineage>
        <taxon>Bacteria</taxon>
        <taxon>Bacillati</taxon>
        <taxon>Bacillota</taxon>
        <taxon>Clostridia</taxon>
        <taxon>Monoglobales</taxon>
        <taxon>Monoglobaceae</taxon>
        <taxon>Monoglobus</taxon>
    </lineage>
</organism>
<feature type="chain" id="PRO_5014726947" evidence="2">
    <location>
        <begin position="37"/>
        <end position="345"/>
    </location>
</feature>
<dbReference type="InterPro" id="IPR059180">
    <property type="entry name" value="3D_YorM"/>
</dbReference>
<dbReference type="SMART" id="SM01208">
    <property type="entry name" value="G5"/>
    <property type="match status" value="1"/>
</dbReference>
<dbReference type="EMBL" id="CP020991">
    <property type="protein sequence ID" value="AUO19505.1"/>
    <property type="molecule type" value="Genomic_DNA"/>
</dbReference>
<evidence type="ECO:0000256" key="1">
    <source>
        <dbReference type="ARBA" id="ARBA00022729"/>
    </source>
</evidence>
<sequence length="345" mass="37624">MFTRLMRKLHLSAKNCAAAALCSTFIVATCCSFAYATPSTVTICDGDNTPITVKTSDTSVGKVLAKQGISLNEGDETNVALNDTVSNNSVIQINRAIPVRVTINGVTNEYSTTKKLVSDVLADVGVEASDDEVTPRMTDVIEAGDEIIVNQEESQIVTVSERISYQTEEVENVNLAPGQRVVTREGSDGEREITYKIYYQDGAEISRERIGEIVLAEPVNEIVEYSPQEEFEVGKIPASRPTNYSRVETFTATAYDASYEDNGPWAGVTSTGMPMGYGVIAVDPTVIPYGTKMYIESADGKYIYGYAIAGDCGGAIKGKRVDLFYWSKAQCNEFGRRAVNIYFLD</sequence>
<dbReference type="Gene3D" id="2.20.230.10">
    <property type="entry name" value="Resuscitation-promoting factor rpfb"/>
    <property type="match status" value="1"/>
</dbReference>
<evidence type="ECO:0000313" key="5">
    <source>
        <dbReference type="Proteomes" id="UP000235589"/>
    </source>
</evidence>
<reference evidence="4 5" key="1">
    <citation type="submission" date="2017-04" db="EMBL/GenBank/DDBJ databases">
        <title>Monoglobus pectinilyticus 14 draft genome.</title>
        <authorList>
            <person name="Kim C."/>
            <person name="Rosendale D.I."/>
            <person name="Kelly W.J."/>
            <person name="Tannock G.W."/>
            <person name="Patchett M.L."/>
            <person name="Jordens J.Z."/>
        </authorList>
    </citation>
    <scope>NUCLEOTIDE SEQUENCE [LARGE SCALE GENOMIC DNA]</scope>
    <source>
        <strain evidence="4 5">14</strain>
    </source>
</reference>
<dbReference type="KEGG" id="mpec:B9O19_01344"/>
<keyword evidence="5" id="KW-1185">Reference proteome</keyword>
<gene>
    <name evidence="4" type="ORF">B9O19_01344</name>
</gene>
<dbReference type="InterPro" id="IPR010611">
    <property type="entry name" value="3D_dom"/>
</dbReference>